<keyword evidence="2" id="KW-0812">Transmembrane</keyword>
<evidence type="ECO:0000256" key="1">
    <source>
        <dbReference type="SAM" id="MobiDB-lite"/>
    </source>
</evidence>
<reference evidence="3 4" key="1">
    <citation type="journal article" date="2014" name="Int. J. Syst. Evol. Microbiol.">
        <title>Listeria floridensis sp. nov., Listeria aquatica sp. nov., Listeria cornellensis sp. nov., Listeria riparia sp. nov. and Listeria grandensis sp. nov., from agricultural and natural environments.</title>
        <authorList>
            <person name="den Bakker H.C."/>
            <person name="Warchocki S."/>
            <person name="Wright E.M."/>
            <person name="Allred A.F."/>
            <person name="Ahlstrom C."/>
            <person name="Manuel C.S."/>
            <person name="Stasiewicz M.J."/>
            <person name="Burrell A."/>
            <person name="Roof S."/>
            <person name="Strawn L."/>
            <person name="Fortes E.D."/>
            <person name="Nightingale K.K."/>
            <person name="Kephart D."/>
            <person name="Wiedmann M."/>
        </authorList>
    </citation>
    <scope>NUCLEOTIDE SEQUENCE [LARGE SCALE GENOMIC DNA]</scope>
    <source>
        <strain evidence="4">FSL F6-969</strain>
    </source>
</reference>
<dbReference type="Proteomes" id="UP000019254">
    <property type="component" value="Unassembled WGS sequence"/>
</dbReference>
<accession>W7BRQ5</accession>
<feature type="transmembrane region" description="Helical" evidence="2">
    <location>
        <begin position="6"/>
        <end position="25"/>
    </location>
</feature>
<dbReference type="AlphaFoldDB" id="W7BRQ5"/>
<feature type="compositionally biased region" description="Polar residues" evidence="1">
    <location>
        <begin position="46"/>
        <end position="59"/>
    </location>
</feature>
<keyword evidence="2" id="KW-0472">Membrane</keyword>
<dbReference type="STRING" id="1265820.PCORN_13562"/>
<evidence type="ECO:0000313" key="3">
    <source>
        <dbReference type="EMBL" id="EUJ27360.1"/>
    </source>
</evidence>
<organism evidence="3 4">
    <name type="scientific">Listeria cornellensis FSL F6-0969</name>
    <dbReference type="NCBI Taxonomy" id="1265820"/>
    <lineage>
        <taxon>Bacteria</taxon>
        <taxon>Bacillati</taxon>
        <taxon>Bacillota</taxon>
        <taxon>Bacilli</taxon>
        <taxon>Bacillales</taxon>
        <taxon>Listeriaceae</taxon>
        <taxon>Listeria</taxon>
    </lineage>
</organism>
<keyword evidence="2" id="KW-1133">Transmembrane helix</keyword>
<comment type="caution">
    <text evidence="3">The sequence shown here is derived from an EMBL/GenBank/DDBJ whole genome shotgun (WGS) entry which is preliminary data.</text>
</comment>
<name>W7BRQ5_9LIST</name>
<evidence type="ECO:0000313" key="4">
    <source>
        <dbReference type="Proteomes" id="UP000019254"/>
    </source>
</evidence>
<proteinExistence type="predicted"/>
<evidence type="ECO:0000256" key="2">
    <source>
        <dbReference type="SAM" id="Phobius"/>
    </source>
</evidence>
<dbReference type="PATRIC" id="fig|1265820.5.peg.2672"/>
<dbReference type="RefSeq" id="WP_036080729.1">
    <property type="nucleotide sequence ID" value="NZ_AODE01000026.1"/>
</dbReference>
<dbReference type="EMBL" id="AODE01000026">
    <property type="protein sequence ID" value="EUJ27360.1"/>
    <property type="molecule type" value="Genomic_DNA"/>
</dbReference>
<sequence>MVWFFQILGIVTMLAFTLLGVMYTLDKIAEHVENKMKESKGDAVNVNDNDSRTSTSIHASRSLRYRKSV</sequence>
<feature type="region of interest" description="Disordered" evidence="1">
    <location>
        <begin position="37"/>
        <end position="69"/>
    </location>
</feature>
<gene>
    <name evidence="3" type="ORF">PCORN_13562</name>
</gene>
<protein>
    <submittedName>
        <fullName evidence="3">Uncharacterized protein</fullName>
    </submittedName>
</protein>
<keyword evidence="4" id="KW-1185">Reference proteome</keyword>